<evidence type="ECO:0000313" key="3">
    <source>
        <dbReference type="Proteomes" id="UP000749559"/>
    </source>
</evidence>
<feature type="compositionally biased region" description="Pro residues" evidence="1">
    <location>
        <begin position="154"/>
        <end position="173"/>
    </location>
</feature>
<dbReference type="Proteomes" id="UP000749559">
    <property type="component" value="Unassembled WGS sequence"/>
</dbReference>
<dbReference type="Gene3D" id="3.40.50.1110">
    <property type="entry name" value="SGNH hydrolase"/>
    <property type="match status" value="1"/>
</dbReference>
<gene>
    <name evidence="2" type="ORF">OFUS_LOCUS7470</name>
</gene>
<keyword evidence="3" id="KW-1185">Reference proteome</keyword>
<evidence type="ECO:0000256" key="1">
    <source>
        <dbReference type="SAM" id="MobiDB-lite"/>
    </source>
</evidence>
<dbReference type="InterPro" id="IPR036514">
    <property type="entry name" value="SGNH_hydro_sf"/>
</dbReference>
<organism evidence="2 3">
    <name type="scientific">Owenia fusiformis</name>
    <name type="common">Polychaete worm</name>
    <dbReference type="NCBI Taxonomy" id="6347"/>
    <lineage>
        <taxon>Eukaryota</taxon>
        <taxon>Metazoa</taxon>
        <taxon>Spiralia</taxon>
        <taxon>Lophotrochozoa</taxon>
        <taxon>Annelida</taxon>
        <taxon>Polychaeta</taxon>
        <taxon>Sedentaria</taxon>
        <taxon>Canalipalpata</taxon>
        <taxon>Sabellida</taxon>
        <taxon>Oweniida</taxon>
        <taxon>Oweniidae</taxon>
        <taxon>Owenia</taxon>
    </lineage>
</organism>
<proteinExistence type="predicted"/>
<sequence length="350" mass="38831">KALTKTINGTQKSIQVIKKDIANIMEKPKLCCTDTHLKIASIERKVDEVQCITDRQMLCLSDRIAKLEAHIMSLPPPQMLRQGYQFPRPPSNIPSAAWIPQRAMLQDVQLKSMDPSILHLKSTNLHASTAPMSNSSLQKKPTGPQVAFTSPKTPTAPPVDLAPPKTPTAPPMEIPSPKTPTAPPMELTPPNAVKTVLSVNEHFQSQISTSNRFEPLIEEYEQTQNPDQGNKTQVETAQASLKTSTASKKVLWIGDSRLKNVQNIDDNIYVIIANSGDRIQDVNRRICDMLYDNTMFSDVIIDCGVNNIRSDRDSPDKCMELMEKIIKDIQKVSPKINIIIGGVLPVQNDV</sequence>
<feature type="compositionally biased region" description="Polar residues" evidence="1">
    <location>
        <begin position="128"/>
        <end position="139"/>
    </location>
</feature>
<evidence type="ECO:0000313" key="2">
    <source>
        <dbReference type="EMBL" id="CAH1780832.1"/>
    </source>
</evidence>
<comment type="caution">
    <text evidence="2">The sequence shown here is derived from an EMBL/GenBank/DDBJ whole genome shotgun (WGS) entry which is preliminary data.</text>
</comment>
<name>A0A8S4NKE5_OWEFU</name>
<protein>
    <recommendedName>
        <fullName evidence="4">SGNH hydrolase-type esterase domain-containing protein</fullName>
    </recommendedName>
</protein>
<evidence type="ECO:0008006" key="4">
    <source>
        <dbReference type="Google" id="ProtNLM"/>
    </source>
</evidence>
<accession>A0A8S4NKE5</accession>
<dbReference type="EMBL" id="CAIIXF020000004">
    <property type="protein sequence ID" value="CAH1780832.1"/>
    <property type="molecule type" value="Genomic_DNA"/>
</dbReference>
<feature type="non-terminal residue" evidence="2">
    <location>
        <position position="350"/>
    </location>
</feature>
<feature type="non-terminal residue" evidence="2">
    <location>
        <position position="1"/>
    </location>
</feature>
<feature type="region of interest" description="Disordered" evidence="1">
    <location>
        <begin position="128"/>
        <end position="173"/>
    </location>
</feature>
<dbReference type="SUPFAM" id="SSF52266">
    <property type="entry name" value="SGNH hydrolase"/>
    <property type="match status" value="1"/>
</dbReference>
<dbReference type="AlphaFoldDB" id="A0A8S4NKE5"/>
<reference evidence="2" key="1">
    <citation type="submission" date="2022-03" db="EMBL/GenBank/DDBJ databases">
        <authorList>
            <person name="Martin C."/>
        </authorList>
    </citation>
    <scope>NUCLEOTIDE SEQUENCE</scope>
</reference>